<dbReference type="AlphaFoldDB" id="A0A9K3D038"/>
<keyword evidence="2" id="KW-1185">Reference proteome</keyword>
<evidence type="ECO:0000313" key="1">
    <source>
        <dbReference type="EMBL" id="GIQ85611.1"/>
    </source>
</evidence>
<gene>
    <name evidence="1" type="ORF">KIPB_007310</name>
</gene>
<organism evidence="1 2">
    <name type="scientific">Kipferlia bialata</name>
    <dbReference type="NCBI Taxonomy" id="797122"/>
    <lineage>
        <taxon>Eukaryota</taxon>
        <taxon>Metamonada</taxon>
        <taxon>Carpediemonas-like organisms</taxon>
        <taxon>Kipferlia</taxon>
    </lineage>
</organism>
<sequence>MLGLYGDSDDTLVPLGELLWGDTLGNSLEVLLRLTKIMHTHRQIGFSVEEEEDPFYNSLVGMIGSASPMFTLNDNRITPVSDFEPPVLSLVRDTPQVEPKTTPLVDYYSKTTSVSSTLSLCTHTLLPRVSGFNGDLSSFKKLGTPTLPMGGEFCHLLCMFLRVSSIQLPSGCLSVRVVYPIPAEVVMESVQ</sequence>
<evidence type="ECO:0000313" key="2">
    <source>
        <dbReference type="Proteomes" id="UP000265618"/>
    </source>
</evidence>
<protein>
    <submittedName>
        <fullName evidence="1">Uncharacterized protein</fullName>
    </submittedName>
</protein>
<reference evidence="1 2" key="1">
    <citation type="journal article" date="2018" name="PLoS ONE">
        <title>The draft genome of Kipferlia bialata reveals reductive genome evolution in fornicate parasites.</title>
        <authorList>
            <person name="Tanifuji G."/>
            <person name="Takabayashi S."/>
            <person name="Kume K."/>
            <person name="Takagi M."/>
            <person name="Nakayama T."/>
            <person name="Kamikawa R."/>
            <person name="Inagaki Y."/>
            <person name="Hashimoto T."/>
        </authorList>
    </citation>
    <scope>NUCLEOTIDE SEQUENCE [LARGE SCALE GENOMIC DNA]</scope>
    <source>
        <strain evidence="1">NY0173</strain>
    </source>
</reference>
<name>A0A9K3D038_9EUKA</name>
<comment type="caution">
    <text evidence="1">The sequence shown here is derived from an EMBL/GenBank/DDBJ whole genome shotgun (WGS) entry which is preliminary data.</text>
</comment>
<dbReference type="EMBL" id="BDIP01002034">
    <property type="protein sequence ID" value="GIQ85611.1"/>
    <property type="molecule type" value="Genomic_DNA"/>
</dbReference>
<dbReference type="Proteomes" id="UP000265618">
    <property type="component" value="Unassembled WGS sequence"/>
</dbReference>
<accession>A0A9K3D038</accession>
<proteinExistence type="predicted"/>